<dbReference type="InterPro" id="IPR000873">
    <property type="entry name" value="AMP-dep_synth/lig_dom"/>
</dbReference>
<evidence type="ECO:0000259" key="4">
    <source>
        <dbReference type="Pfam" id="PF16177"/>
    </source>
</evidence>
<dbReference type="GO" id="GO:0070013">
    <property type="term" value="C:intracellular organelle lumen"/>
    <property type="evidence" value="ECO:0007669"/>
    <property type="project" value="UniProtKB-ARBA"/>
</dbReference>
<dbReference type="InterPro" id="IPR032387">
    <property type="entry name" value="ACAS_N"/>
</dbReference>
<reference evidence="5 6" key="1">
    <citation type="submission" date="2016-11" db="EMBL/GenBank/DDBJ databases">
        <authorList>
            <person name="Varghese N."/>
            <person name="Submissions S."/>
        </authorList>
    </citation>
    <scope>NUCLEOTIDE SEQUENCE [LARGE SCALE GENOMIC DNA]</scope>
    <source>
        <strain evidence="5 6">DSM 29620</strain>
    </source>
</reference>
<dbReference type="SUPFAM" id="SSF56801">
    <property type="entry name" value="Acetyl-CoA synthetase-like"/>
    <property type="match status" value="1"/>
</dbReference>
<dbReference type="AlphaFoldDB" id="A0A1H0BXE8"/>
<dbReference type="OrthoDB" id="9803968at2"/>
<evidence type="ECO:0000256" key="1">
    <source>
        <dbReference type="ARBA" id="ARBA00006432"/>
    </source>
</evidence>
<sequence>MTTYAETYQSWKTDPETFWMQAAEAIDWDEKPSQALFDRGGDLYEWFADGKVNTCWNAVDRHVENGRGAQVAIIHDSPITGTTRKITFAELRNRVATLAGALRARGVEKGDRVIIYMPMVPEALEAMLACGRIGAIHSVVFGGFAAHELAVRIDDAQPKAIIAASCGLEPGRVVHYKPLLDGAIEQAAHKPDFCVIFQREQEVAKLEEGRDVDWHAFQYGVEPADCLPVEGNHPSYILYTSGTTGQPKGVVRHTGGHLVALNWSMKNIYNVDPGDTFWAASDVGWVVGHSYICYAPLIHGNTTIVFEGKPVGTPDAGTFWRVISEHNVRSFFTAPTAFRAVKRDDPKGEFVGKYDLSALRAVYLAGERADPDTINWAANVLGKPIYDHWWQTETGWTIAGMPAGIEALPVKLGSPTVPMPGYDVQILDEAGHPMKPGELGAIAVRLPLPPGTLPTLWNAEDRFRKSYLDHFPGYYETGDAGMIDEDGYLYIMARTDDVINVAGHRLSTGAMEEVLANHPDVAECAVIGISDELKGQLPVGFVCLTTGVNRPHDEIVKECVAMVRDQIGPVAAFKLACVVDRLPKTRSGKILRATMVKIADGEEFRMPATIDDPAILDEIAAALKTIGYPRG</sequence>
<feature type="domain" description="AMP-binding enzyme C-terminal" evidence="3">
    <location>
        <begin position="511"/>
        <end position="589"/>
    </location>
</feature>
<organism evidence="5 6">
    <name type="scientific">Lutimaribacter pacificus</name>
    <dbReference type="NCBI Taxonomy" id="391948"/>
    <lineage>
        <taxon>Bacteria</taxon>
        <taxon>Pseudomonadati</taxon>
        <taxon>Pseudomonadota</taxon>
        <taxon>Alphaproteobacteria</taxon>
        <taxon>Rhodobacterales</taxon>
        <taxon>Roseobacteraceae</taxon>
        <taxon>Lutimaribacter</taxon>
    </lineage>
</organism>
<evidence type="ECO:0000259" key="2">
    <source>
        <dbReference type="Pfam" id="PF00501"/>
    </source>
</evidence>
<evidence type="ECO:0000259" key="3">
    <source>
        <dbReference type="Pfam" id="PF13193"/>
    </source>
</evidence>
<keyword evidence="6" id="KW-1185">Reference proteome</keyword>
<dbReference type="PANTHER" id="PTHR43347">
    <property type="entry name" value="ACYL-COA SYNTHETASE"/>
    <property type="match status" value="1"/>
</dbReference>
<dbReference type="FunFam" id="3.40.50.12780:FF:000011">
    <property type="entry name" value="Acetyl-coenzyme A synthetase 2-like, mitochondrial"/>
    <property type="match status" value="1"/>
</dbReference>
<proteinExistence type="inferred from homology"/>
<dbReference type="Gene3D" id="3.40.50.12780">
    <property type="entry name" value="N-terminal domain of ligase-like"/>
    <property type="match status" value="1"/>
</dbReference>
<dbReference type="InterPro" id="IPR020845">
    <property type="entry name" value="AMP-binding_CS"/>
</dbReference>
<dbReference type="InterPro" id="IPR025110">
    <property type="entry name" value="AMP-bd_C"/>
</dbReference>
<dbReference type="Pfam" id="PF13193">
    <property type="entry name" value="AMP-binding_C"/>
    <property type="match status" value="1"/>
</dbReference>
<dbReference type="Pfam" id="PF00501">
    <property type="entry name" value="AMP-binding"/>
    <property type="match status" value="1"/>
</dbReference>
<dbReference type="PROSITE" id="PS00455">
    <property type="entry name" value="AMP_BINDING"/>
    <property type="match status" value="1"/>
</dbReference>
<dbReference type="Pfam" id="PF16177">
    <property type="entry name" value="ACAS_N"/>
    <property type="match status" value="1"/>
</dbReference>
<feature type="domain" description="Acetyl-coenzyme A synthetase N-terminal" evidence="4">
    <location>
        <begin position="4"/>
        <end position="58"/>
    </location>
</feature>
<evidence type="ECO:0000313" key="5">
    <source>
        <dbReference type="EMBL" id="SHJ51239.1"/>
    </source>
</evidence>
<gene>
    <name evidence="5" type="ORF">SAMN05444142_101489</name>
</gene>
<name>A0A1H0BXE8_9RHOB</name>
<dbReference type="GO" id="GO:0050218">
    <property type="term" value="F:propionate-CoA ligase activity"/>
    <property type="evidence" value="ECO:0007669"/>
    <property type="project" value="TreeGrafter"/>
</dbReference>
<dbReference type="Proteomes" id="UP000324252">
    <property type="component" value="Unassembled WGS sequence"/>
</dbReference>
<dbReference type="RefSeq" id="WP_149786623.1">
    <property type="nucleotide sequence ID" value="NZ_FNIO01000001.1"/>
</dbReference>
<dbReference type="Gene3D" id="3.30.300.30">
    <property type="match status" value="1"/>
</dbReference>
<dbReference type="InterPro" id="IPR045851">
    <property type="entry name" value="AMP-bd_C_sf"/>
</dbReference>
<dbReference type="InterPro" id="IPR042099">
    <property type="entry name" value="ANL_N_sf"/>
</dbReference>
<dbReference type="PANTHER" id="PTHR43347:SF3">
    <property type="entry name" value="ACYL-COA SYNTHETASE SHORT-CHAIN FAMILY MEMBER 3, MITOCHONDRIAL"/>
    <property type="match status" value="1"/>
</dbReference>
<comment type="similarity">
    <text evidence="1">Belongs to the ATP-dependent AMP-binding enzyme family.</text>
</comment>
<dbReference type="EMBL" id="FQZZ01000001">
    <property type="protein sequence ID" value="SHJ51239.1"/>
    <property type="molecule type" value="Genomic_DNA"/>
</dbReference>
<feature type="domain" description="AMP-dependent synthetase/ligase" evidence="2">
    <location>
        <begin position="69"/>
        <end position="446"/>
    </location>
</feature>
<dbReference type="FunFam" id="3.30.300.30:FF:000017">
    <property type="entry name" value="Acyl-CoA synthetase short-chain family member 3"/>
    <property type="match status" value="1"/>
</dbReference>
<protein>
    <submittedName>
        <fullName evidence="5">Propionyl-CoA synthetase</fullName>
    </submittedName>
</protein>
<evidence type="ECO:0000313" key="6">
    <source>
        <dbReference type="Proteomes" id="UP000324252"/>
    </source>
</evidence>
<accession>A0A1H0BXE8</accession>
<dbReference type="CDD" id="cd05967">
    <property type="entry name" value="PrpE"/>
    <property type="match status" value="1"/>
</dbReference>